<dbReference type="AlphaFoldDB" id="A0A3B1CES6"/>
<organism evidence="1">
    <name type="scientific">hydrothermal vent metagenome</name>
    <dbReference type="NCBI Taxonomy" id="652676"/>
    <lineage>
        <taxon>unclassified sequences</taxon>
        <taxon>metagenomes</taxon>
        <taxon>ecological metagenomes</taxon>
    </lineage>
</organism>
<sequence length="307" mass="34000">MKAKVILVVCLVAIAGYTVYNSYMTGGPETDEKNVRTSFNSMTLSIASKSKVAVQTFLSPTFSDRKVTRDDLVKILTMNRDQYSAKIESIKTKGDLASIFYTRTESRGEDNQAVTTKIAGETWIRDGKNPVMWRLHKLAPNDRWFRVAELPKKIKKAVATKNGSDEPGGAEKSRFKFASLKAGEKYSPAGKRDPFKSLIAFELDLGSNLPEVCDQGRPRDLLEGYDLASLKLSGVIQVAGGSLALIETPDGKGYTVRPGMYLGKSCGKIKEIERHFVIVEEQIRETGVRGVYFNTVETSIKLRPEEG</sequence>
<reference evidence="1" key="1">
    <citation type="submission" date="2018-06" db="EMBL/GenBank/DDBJ databases">
        <authorList>
            <person name="Zhirakovskaya E."/>
        </authorList>
    </citation>
    <scope>NUCLEOTIDE SEQUENCE</scope>
</reference>
<dbReference type="Pfam" id="PF04351">
    <property type="entry name" value="PilP"/>
    <property type="match status" value="1"/>
</dbReference>
<dbReference type="Gene3D" id="2.30.30.830">
    <property type="match status" value="1"/>
</dbReference>
<dbReference type="EMBL" id="UOGE01000100">
    <property type="protein sequence ID" value="VAX25071.1"/>
    <property type="molecule type" value="Genomic_DNA"/>
</dbReference>
<accession>A0A3B1CES6</accession>
<name>A0A3B1CES6_9ZZZZ</name>
<gene>
    <name evidence="1" type="ORF">MNBD_NITROSPINAE02-858</name>
</gene>
<proteinExistence type="predicted"/>
<protein>
    <recommendedName>
        <fullName evidence="2">Type IV pilus biogenesis protein PilP</fullName>
    </recommendedName>
</protein>
<dbReference type="InterPro" id="IPR007446">
    <property type="entry name" value="PilP"/>
</dbReference>
<evidence type="ECO:0008006" key="2">
    <source>
        <dbReference type="Google" id="ProtNLM"/>
    </source>
</evidence>
<evidence type="ECO:0000313" key="1">
    <source>
        <dbReference type="EMBL" id="VAX25071.1"/>
    </source>
</evidence>